<reference evidence="2" key="1">
    <citation type="submission" date="2019-08" db="EMBL/GenBank/DDBJ databases">
        <authorList>
            <person name="Kucharzyk K."/>
            <person name="Murdoch R.W."/>
            <person name="Higgins S."/>
            <person name="Loffler F."/>
        </authorList>
    </citation>
    <scope>NUCLEOTIDE SEQUENCE</scope>
</reference>
<organism evidence="2">
    <name type="scientific">bioreactor metagenome</name>
    <dbReference type="NCBI Taxonomy" id="1076179"/>
    <lineage>
        <taxon>unclassified sequences</taxon>
        <taxon>metagenomes</taxon>
        <taxon>ecological metagenomes</taxon>
    </lineage>
</organism>
<dbReference type="SUPFAM" id="SSF53850">
    <property type="entry name" value="Periplasmic binding protein-like II"/>
    <property type="match status" value="1"/>
</dbReference>
<dbReference type="InterPro" id="IPR022627">
    <property type="entry name" value="DUF3502"/>
</dbReference>
<name>A0A645J8U5_9ZZZZ</name>
<dbReference type="AlphaFoldDB" id="A0A645J8U5"/>
<dbReference type="EMBL" id="VSSQ01134773">
    <property type="protein sequence ID" value="MPN60041.1"/>
    <property type="molecule type" value="Genomic_DNA"/>
</dbReference>
<accession>A0A645J8U5</accession>
<sequence length="80" mass="8785">MNKSAERSPYYGFVFDASNVVNEMTALTNVVKQYYPGLVCGSLDPDEAIPEFIKALKDAGVDTVVAEKQKQLDAWIAANQ</sequence>
<dbReference type="Gene3D" id="3.40.190.10">
    <property type="entry name" value="Periplasmic binding protein-like II"/>
    <property type="match status" value="1"/>
</dbReference>
<proteinExistence type="predicted"/>
<comment type="caution">
    <text evidence="2">The sequence shown here is derived from an EMBL/GenBank/DDBJ whole genome shotgun (WGS) entry which is preliminary data.</text>
</comment>
<dbReference type="Pfam" id="PF12010">
    <property type="entry name" value="DUF3502"/>
    <property type="match status" value="1"/>
</dbReference>
<protein>
    <recommendedName>
        <fullName evidence="1">DUF3502 domain-containing protein</fullName>
    </recommendedName>
</protein>
<feature type="domain" description="DUF3502" evidence="1">
    <location>
        <begin position="9"/>
        <end position="77"/>
    </location>
</feature>
<evidence type="ECO:0000259" key="1">
    <source>
        <dbReference type="Pfam" id="PF12010"/>
    </source>
</evidence>
<gene>
    <name evidence="2" type="ORF">SDC9_207764</name>
</gene>
<evidence type="ECO:0000313" key="2">
    <source>
        <dbReference type="EMBL" id="MPN60041.1"/>
    </source>
</evidence>